<protein>
    <recommendedName>
        <fullName evidence="2">FAM50A/XAP5 C-terminal domain-containing protein</fullName>
    </recommendedName>
</protein>
<dbReference type="InterPro" id="IPR048337">
    <property type="entry name" value="FAM50A/XAP5_C"/>
</dbReference>
<dbReference type="PANTHER" id="PTHR12722">
    <property type="entry name" value="XAP-5 PROTEIN-RELATED"/>
    <property type="match status" value="1"/>
</dbReference>
<feature type="coiled-coil region" evidence="1">
    <location>
        <begin position="68"/>
        <end position="95"/>
    </location>
</feature>
<keyword evidence="1" id="KW-0175">Coiled coil</keyword>
<comment type="caution">
    <text evidence="3">The sequence shown here is derived from an EMBL/GenBank/DDBJ whole genome shotgun (WGS) entry which is preliminary data.</text>
</comment>
<gene>
    <name evidence="3" type="ORF">PSON_ATCC_30995.1.T0750198</name>
</gene>
<dbReference type="PANTHER" id="PTHR12722:SF0">
    <property type="entry name" value="PROTEIN FAM50A"/>
    <property type="match status" value="1"/>
</dbReference>
<accession>A0A8S1PFS9</accession>
<sequence>MYKDLDINELEKIKKEEAMLSLKKATTNMKERFGQSNQDILEEEFKSKTVGLVTREEFKRKRENIDRIYVQDLQKKQEEEERKKLEQKLKRKSEYKLKTSLLSFDLEQQELDDKKNYGKDNSVDTLYLPDMNREKKIEELTKQFTEEYEKNMELQREQLIDIKFKYWDAQTCTRTLRIRKKTTIKEFLELARREIIRDFGFLTEFSPDDLLLVANTMILPHKLCFHDIIAYKVKNRSGDPIFQFEQRKVQARGKEYEVEVENKTTCRIIEKFRYEKIKHIYPCSKWEVVDINKYQ</sequence>
<dbReference type="OrthoDB" id="295791at2759"/>
<dbReference type="Proteomes" id="UP000692954">
    <property type="component" value="Unassembled WGS sequence"/>
</dbReference>
<dbReference type="AlphaFoldDB" id="A0A8S1PFS9"/>
<feature type="domain" description="FAM50A/XAP5 C-terminal" evidence="2">
    <location>
        <begin position="160"/>
        <end position="293"/>
    </location>
</feature>
<evidence type="ECO:0000259" key="2">
    <source>
        <dbReference type="Pfam" id="PF04921"/>
    </source>
</evidence>
<dbReference type="GO" id="GO:0006325">
    <property type="term" value="P:chromatin organization"/>
    <property type="evidence" value="ECO:0007669"/>
    <property type="project" value="TreeGrafter"/>
</dbReference>
<evidence type="ECO:0000313" key="4">
    <source>
        <dbReference type="Proteomes" id="UP000692954"/>
    </source>
</evidence>
<dbReference type="Pfam" id="PF04921">
    <property type="entry name" value="XAP5"/>
    <property type="match status" value="1"/>
</dbReference>
<organism evidence="3 4">
    <name type="scientific">Paramecium sonneborni</name>
    <dbReference type="NCBI Taxonomy" id="65129"/>
    <lineage>
        <taxon>Eukaryota</taxon>
        <taxon>Sar</taxon>
        <taxon>Alveolata</taxon>
        <taxon>Ciliophora</taxon>
        <taxon>Intramacronucleata</taxon>
        <taxon>Oligohymenophorea</taxon>
        <taxon>Peniculida</taxon>
        <taxon>Parameciidae</taxon>
        <taxon>Paramecium</taxon>
    </lineage>
</organism>
<dbReference type="EMBL" id="CAJJDN010000075">
    <property type="protein sequence ID" value="CAD8101288.1"/>
    <property type="molecule type" value="Genomic_DNA"/>
</dbReference>
<proteinExistence type="predicted"/>
<evidence type="ECO:0000313" key="3">
    <source>
        <dbReference type="EMBL" id="CAD8101288.1"/>
    </source>
</evidence>
<dbReference type="GO" id="GO:0005634">
    <property type="term" value="C:nucleus"/>
    <property type="evidence" value="ECO:0007669"/>
    <property type="project" value="InterPro"/>
</dbReference>
<keyword evidence="4" id="KW-1185">Reference proteome</keyword>
<reference evidence="3" key="1">
    <citation type="submission" date="2021-01" db="EMBL/GenBank/DDBJ databases">
        <authorList>
            <consortium name="Genoscope - CEA"/>
            <person name="William W."/>
        </authorList>
    </citation>
    <scope>NUCLEOTIDE SEQUENCE</scope>
</reference>
<dbReference type="InterPro" id="IPR007005">
    <property type="entry name" value="XAP5"/>
</dbReference>
<evidence type="ECO:0000256" key="1">
    <source>
        <dbReference type="SAM" id="Coils"/>
    </source>
</evidence>
<name>A0A8S1PFS9_9CILI</name>